<feature type="compositionally biased region" description="Low complexity" evidence="1">
    <location>
        <begin position="270"/>
        <end position="290"/>
    </location>
</feature>
<organism evidence="2 3">
    <name type="scientific">Symbiodinium necroappetens</name>
    <dbReference type="NCBI Taxonomy" id="1628268"/>
    <lineage>
        <taxon>Eukaryota</taxon>
        <taxon>Sar</taxon>
        <taxon>Alveolata</taxon>
        <taxon>Dinophyceae</taxon>
        <taxon>Suessiales</taxon>
        <taxon>Symbiodiniaceae</taxon>
        <taxon>Symbiodinium</taxon>
    </lineage>
</organism>
<keyword evidence="3" id="KW-1185">Reference proteome</keyword>
<dbReference type="Proteomes" id="UP000601435">
    <property type="component" value="Unassembled WGS sequence"/>
</dbReference>
<reference evidence="2" key="1">
    <citation type="submission" date="2021-02" db="EMBL/GenBank/DDBJ databases">
        <authorList>
            <person name="Dougan E. K."/>
            <person name="Rhodes N."/>
            <person name="Thang M."/>
            <person name="Chan C."/>
        </authorList>
    </citation>
    <scope>NUCLEOTIDE SEQUENCE</scope>
</reference>
<evidence type="ECO:0000313" key="2">
    <source>
        <dbReference type="EMBL" id="CAE7206337.1"/>
    </source>
</evidence>
<evidence type="ECO:0000256" key="1">
    <source>
        <dbReference type="SAM" id="MobiDB-lite"/>
    </source>
</evidence>
<dbReference type="EMBL" id="CAJNJA010006143">
    <property type="protein sequence ID" value="CAE7206337.1"/>
    <property type="molecule type" value="Genomic_DNA"/>
</dbReference>
<feature type="compositionally biased region" description="Basic and acidic residues" evidence="1">
    <location>
        <begin position="51"/>
        <end position="61"/>
    </location>
</feature>
<proteinExistence type="predicted"/>
<evidence type="ECO:0000313" key="3">
    <source>
        <dbReference type="Proteomes" id="UP000601435"/>
    </source>
</evidence>
<gene>
    <name evidence="2" type="ORF">SNEC2469_LOCUS1792</name>
</gene>
<feature type="region of interest" description="Disordered" evidence="1">
    <location>
        <begin position="78"/>
        <end position="106"/>
    </location>
</feature>
<name>A0A812JDP9_9DINO</name>
<feature type="region of interest" description="Disordered" evidence="1">
    <location>
        <begin position="266"/>
        <end position="291"/>
    </location>
</feature>
<dbReference type="OrthoDB" id="10338705at2759"/>
<protein>
    <submittedName>
        <fullName evidence="2">Uncharacterized protein</fullName>
    </submittedName>
</protein>
<accession>A0A812JDP9</accession>
<sequence>MASEEQRPAEEPGKSSVLESTGKSVLADGAQTARGTELRYGRSAYSGGEDPGDRHEKLRAEAEARFFDSPYEADRVSALRHKFPRKKDGPRSGRRPSGETSEEEEPVRRRIAGFRLGFEKIFNTTSIRLPCSAYTVYAELRSSHTNEAFCRCFNGLHTVYDLKKWVYEKLMLPMSAYELSYAESGKVQLTDNMRLLTTQDSLDARSMATMRVLQDMAAGVPGVHSIGDIGVTRLYVRLKCRTCGDLLNSHSTCRKTKAMGYIEPAVNGMKPGSSKPSSSHSLKTLKSQKSMISQEKIMRGAEDRPHVSGPPKPDKEGWWVQWFCHDSARLMDRSRHGEHMGSNLWFKPPTFS</sequence>
<comment type="caution">
    <text evidence="2">The sequence shown here is derived from an EMBL/GenBank/DDBJ whole genome shotgun (WGS) entry which is preliminary data.</text>
</comment>
<dbReference type="AlphaFoldDB" id="A0A812JDP9"/>
<feature type="region of interest" description="Disordered" evidence="1">
    <location>
        <begin position="1"/>
        <end position="61"/>
    </location>
</feature>
<feature type="compositionally biased region" description="Basic and acidic residues" evidence="1">
    <location>
        <begin position="1"/>
        <end position="13"/>
    </location>
</feature>